<dbReference type="SUPFAM" id="SSF51556">
    <property type="entry name" value="Metallo-dependent hydrolases"/>
    <property type="match status" value="1"/>
</dbReference>
<protein>
    <submittedName>
        <fullName evidence="1">TatD related DNase</fullName>
    </submittedName>
</protein>
<dbReference type="PIRSF" id="PIRSF004961">
    <property type="entry name" value="UCP004961_TatD"/>
    <property type="match status" value="1"/>
</dbReference>
<dbReference type="InterPro" id="IPR001130">
    <property type="entry name" value="TatD-like"/>
</dbReference>
<dbReference type="AlphaFoldDB" id="A0A0A7LE01"/>
<dbReference type="GO" id="GO:0016788">
    <property type="term" value="F:hydrolase activity, acting on ester bonds"/>
    <property type="evidence" value="ECO:0007669"/>
    <property type="project" value="InterPro"/>
</dbReference>
<dbReference type="Gene3D" id="3.20.20.140">
    <property type="entry name" value="Metal-dependent hydrolases"/>
    <property type="match status" value="1"/>
</dbReference>
<dbReference type="STRING" id="1577791.Mpt1_c14480"/>
<evidence type="ECO:0000313" key="2">
    <source>
        <dbReference type="Proteomes" id="UP000030787"/>
    </source>
</evidence>
<dbReference type="Pfam" id="PF01026">
    <property type="entry name" value="TatD_DNase"/>
    <property type="match status" value="1"/>
</dbReference>
<organism evidence="1 2">
    <name type="scientific">Candidatus Methanoplasma termitum</name>
    <dbReference type="NCBI Taxonomy" id="1577791"/>
    <lineage>
        <taxon>Archaea</taxon>
        <taxon>Methanobacteriati</taxon>
        <taxon>Thermoplasmatota</taxon>
        <taxon>Thermoplasmata</taxon>
        <taxon>Methanomassiliicoccales</taxon>
        <taxon>Methanomassiliicoccaceae</taxon>
        <taxon>Candidatus Methanoplasma</taxon>
    </lineage>
</organism>
<dbReference type="InterPro" id="IPR032466">
    <property type="entry name" value="Metal_Hydrolase"/>
</dbReference>
<dbReference type="Proteomes" id="UP000030787">
    <property type="component" value="Chromosome"/>
</dbReference>
<evidence type="ECO:0000313" key="1">
    <source>
        <dbReference type="EMBL" id="AIZ57304.1"/>
    </source>
</evidence>
<proteinExistence type="predicted"/>
<accession>A0A0A7LE01</accession>
<dbReference type="InterPro" id="IPR011589">
    <property type="entry name" value="UCP004961"/>
</dbReference>
<keyword evidence="2" id="KW-1185">Reference proteome</keyword>
<gene>
    <name evidence="1" type="ORF">Mpt1_c14480</name>
</gene>
<dbReference type="PANTHER" id="PTHR42206">
    <property type="entry name" value="METAL-DEPENDENT HYDROLASE-RELATED"/>
    <property type="match status" value="1"/>
</dbReference>
<dbReference type="GeneID" id="24819105"/>
<dbReference type="OrthoDB" id="52767at2157"/>
<dbReference type="RefSeq" id="WP_048113500.1">
    <property type="nucleotide sequence ID" value="NZ_CP010070.1"/>
</dbReference>
<dbReference type="HOGENOM" id="CLU_985571_0_0_2"/>
<dbReference type="PANTHER" id="PTHR42206:SF1">
    <property type="entry name" value="METAL-DEPENDENT HYDROLASE"/>
    <property type="match status" value="1"/>
</dbReference>
<dbReference type="KEGG" id="mear:Mpt1_c14480"/>
<reference evidence="1 2" key="1">
    <citation type="journal article" date="2014" name="Appl. Environ. Microbiol.">
        <title>Comparative Genome Analysis of 'Candidatus Methanoplasma termitum' Indicates a New Mode of Energy Metabolism in the Seventh Order of Methanogens.</title>
        <authorList>
            <person name="Lang K."/>
            <person name="Schuldes J."/>
            <person name="Klingl A."/>
            <person name="Poehlein A."/>
            <person name="Daniel R."/>
            <person name="Brune A."/>
        </authorList>
    </citation>
    <scope>NUCLEOTIDE SEQUENCE [LARGE SCALE GENOMIC DNA]</scope>
    <source>
        <strain evidence="2">Mpt1</strain>
    </source>
</reference>
<sequence length="278" mass="30710">MAEKIPVYDNHIHMDPSGRNVDAVREFESAGGTGFTLVTLPYKQVKITKGNDFIDSYGITFSLAEKARAATKLEINIAVGPYPVLILPLAERYGLEKAEEILMEGMDIAAKLVGEGKACALGEIGRPHFDVPADILEASNRILSRGMEYAKELDCPVIIHSESREDTDLSLSKMAKSASLEPSMVIKHSSPPFVTDGETHGVMPSMPASKKNINEALGKGSKRFMLETDYIDDPEKPDMMMPITTVPTKIKMFLANGKLTEEDVNRICSDIPNRYYRR</sequence>
<name>A0A0A7LE01_9ARCH</name>
<dbReference type="EMBL" id="CP010070">
    <property type="protein sequence ID" value="AIZ57304.1"/>
    <property type="molecule type" value="Genomic_DNA"/>
</dbReference>